<dbReference type="Proteomes" id="UP001055879">
    <property type="component" value="Linkage Group LG10"/>
</dbReference>
<proteinExistence type="predicted"/>
<keyword evidence="2" id="KW-1185">Reference proteome</keyword>
<name>A0ACB8ZKB1_ARCLA</name>
<dbReference type="EMBL" id="CM042056">
    <property type="protein sequence ID" value="KAI3697781.1"/>
    <property type="molecule type" value="Genomic_DNA"/>
</dbReference>
<evidence type="ECO:0000313" key="2">
    <source>
        <dbReference type="Proteomes" id="UP001055879"/>
    </source>
</evidence>
<sequence>MIHLRQQKLIKNKNMLLKYNWKVEAMQEELLQFKRNEVWTLVPLPKCKIAIGTKWVFRNKKDEDGVVIRNKARLVAKGYYLEGKSVEFKLYRDSDYGGCKLDRNSTSESCQFLGVMWKRTQLKDYGFDIDKIPILCASKSVIAISANPVQHYKTKHIDIRYHFLKHHVEHGTIEMYFVSTDYQLADLFIKALDEKRLTLLLAC</sequence>
<gene>
    <name evidence="1" type="ORF">L6452_30878</name>
</gene>
<organism evidence="1 2">
    <name type="scientific">Arctium lappa</name>
    <name type="common">Greater burdock</name>
    <name type="synonym">Lappa major</name>
    <dbReference type="NCBI Taxonomy" id="4217"/>
    <lineage>
        <taxon>Eukaryota</taxon>
        <taxon>Viridiplantae</taxon>
        <taxon>Streptophyta</taxon>
        <taxon>Embryophyta</taxon>
        <taxon>Tracheophyta</taxon>
        <taxon>Spermatophyta</taxon>
        <taxon>Magnoliopsida</taxon>
        <taxon>eudicotyledons</taxon>
        <taxon>Gunneridae</taxon>
        <taxon>Pentapetalae</taxon>
        <taxon>asterids</taxon>
        <taxon>campanulids</taxon>
        <taxon>Asterales</taxon>
        <taxon>Asteraceae</taxon>
        <taxon>Carduoideae</taxon>
        <taxon>Cardueae</taxon>
        <taxon>Arctiinae</taxon>
        <taxon>Arctium</taxon>
    </lineage>
</organism>
<reference evidence="1 2" key="2">
    <citation type="journal article" date="2022" name="Mol. Ecol. Resour.">
        <title>The genomes of chicory, endive, great burdock and yacon provide insights into Asteraceae paleo-polyploidization history and plant inulin production.</title>
        <authorList>
            <person name="Fan W."/>
            <person name="Wang S."/>
            <person name="Wang H."/>
            <person name="Wang A."/>
            <person name="Jiang F."/>
            <person name="Liu H."/>
            <person name="Zhao H."/>
            <person name="Xu D."/>
            <person name="Zhang Y."/>
        </authorList>
    </citation>
    <scope>NUCLEOTIDE SEQUENCE [LARGE SCALE GENOMIC DNA]</scope>
    <source>
        <strain evidence="2">cv. Niubang</strain>
    </source>
</reference>
<protein>
    <submittedName>
        <fullName evidence="1">Uncharacterized protein</fullName>
    </submittedName>
</protein>
<evidence type="ECO:0000313" key="1">
    <source>
        <dbReference type="EMBL" id="KAI3697781.1"/>
    </source>
</evidence>
<accession>A0ACB8ZKB1</accession>
<reference evidence="2" key="1">
    <citation type="journal article" date="2022" name="Mol. Ecol. Resour.">
        <title>The genomes of chicory, endive, great burdock and yacon provide insights into Asteraceae palaeo-polyploidization history and plant inulin production.</title>
        <authorList>
            <person name="Fan W."/>
            <person name="Wang S."/>
            <person name="Wang H."/>
            <person name="Wang A."/>
            <person name="Jiang F."/>
            <person name="Liu H."/>
            <person name="Zhao H."/>
            <person name="Xu D."/>
            <person name="Zhang Y."/>
        </authorList>
    </citation>
    <scope>NUCLEOTIDE SEQUENCE [LARGE SCALE GENOMIC DNA]</scope>
    <source>
        <strain evidence="2">cv. Niubang</strain>
    </source>
</reference>
<comment type="caution">
    <text evidence="1">The sequence shown here is derived from an EMBL/GenBank/DDBJ whole genome shotgun (WGS) entry which is preliminary data.</text>
</comment>